<evidence type="ECO:0000256" key="2">
    <source>
        <dbReference type="RuleBase" id="RU364082"/>
    </source>
</evidence>
<sequence>MKKTILVTGARGYIASYIQNNNKDKFNWIKMTRDDADFSNPDEVEKFVKSQEFDICLHTAANATTAVCEENPELAANINVESTKRIVDACKEKGARLIFCSTEQIFNGKENHGPFKEDEEPKAVTVYGQNKIDCEKYINDSGVDAVILRFSWMMGLSFAGVKASPSIVKNVLNAIMYQKPTLFTCNERRCMTYAKHLAEQFDKIAELPAGVYHVASSNDMTTYESACFVAKEMGITEENIEKYILPNTERYSDRFRDYRLDSSKLEEMGIKFGDFKSDVREILKDFSLSK</sequence>
<comment type="pathway">
    <text evidence="2">Carbohydrate biosynthesis; dTDP-L-rhamnose biosynthesis.</text>
</comment>
<reference evidence="4 5" key="1">
    <citation type="submission" date="2008-09" db="EMBL/GenBank/DDBJ databases">
        <authorList>
            <person name="Fulton L."/>
            <person name="Clifton S."/>
            <person name="Fulton B."/>
            <person name="Xu J."/>
            <person name="Minx P."/>
            <person name="Pepin K.H."/>
            <person name="Johnson M."/>
            <person name="Thiruvilangam P."/>
            <person name="Bhonagiri V."/>
            <person name="Nash W.E."/>
            <person name="Mardis E.R."/>
            <person name="Wilson R.K."/>
        </authorList>
    </citation>
    <scope>NUCLEOTIDE SEQUENCE [LARGE SCALE GENOMIC DNA]</scope>
    <source>
        <strain evidence="4 5">DSM 13275</strain>
    </source>
</reference>
<dbReference type="SUPFAM" id="SSF51735">
    <property type="entry name" value="NAD(P)-binding Rossmann-fold domains"/>
    <property type="match status" value="1"/>
</dbReference>
<evidence type="ECO:0000313" key="4">
    <source>
        <dbReference type="EMBL" id="EEA85098.1"/>
    </source>
</evidence>
<dbReference type="Pfam" id="PF04321">
    <property type="entry name" value="RmlD_sub_bind"/>
    <property type="match status" value="1"/>
</dbReference>
<dbReference type="InterPro" id="IPR005913">
    <property type="entry name" value="dTDP_dehydrorham_reduct"/>
</dbReference>
<protein>
    <recommendedName>
        <fullName evidence="2">dTDP-4-dehydrorhamnose reductase</fullName>
        <ecNumber evidence="2">1.1.1.133</ecNumber>
    </recommendedName>
</protein>
<gene>
    <name evidence="4" type="ORF">CLOHIR_01261</name>
</gene>
<dbReference type="EC" id="1.1.1.133" evidence="2"/>
<dbReference type="PANTHER" id="PTHR10491">
    <property type="entry name" value="DTDP-4-DEHYDRORHAMNOSE REDUCTASE"/>
    <property type="match status" value="1"/>
</dbReference>
<evidence type="ECO:0000256" key="1">
    <source>
        <dbReference type="ARBA" id="ARBA00010944"/>
    </source>
</evidence>
<accession>B6FZF7</accession>
<dbReference type="GO" id="GO:0019305">
    <property type="term" value="P:dTDP-rhamnose biosynthetic process"/>
    <property type="evidence" value="ECO:0007669"/>
    <property type="project" value="UniProtKB-UniPathway"/>
</dbReference>
<keyword evidence="5" id="KW-1185">Reference proteome</keyword>
<dbReference type="PANTHER" id="PTHR10491:SF4">
    <property type="entry name" value="METHIONINE ADENOSYLTRANSFERASE 2 SUBUNIT BETA"/>
    <property type="match status" value="1"/>
</dbReference>
<dbReference type="OrthoDB" id="9803111at2"/>
<dbReference type="eggNOG" id="COG1091">
    <property type="taxonomic scope" value="Bacteria"/>
</dbReference>
<evidence type="ECO:0000313" key="5">
    <source>
        <dbReference type="Proteomes" id="UP000003178"/>
    </source>
</evidence>
<dbReference type="Gene3D" id="3.40.50.720">
    <property type="entry name" value="NAD(P)-binding Rossmann-like Domain"/>
    <property type="match status" value="1"/>
</dbReference>
<evidence type="ECO:0000259" key="3">
    <source>
        <dbReference type="Pfam" id="PF04321"/>
    </source>
</evidence>
<dbReference type="STRING" id="500633.CLOHIR_01261"/>
<organism evidence="4 5">
    <name type="scientific">Peptacetobacter hiranonis (strain DSM 13275 / JCM 10541 / KCTC 15199 / TO-931)</name>
    <name type="common">Clostridium hiranonis</name>
    <dbReference type="NCBI Taxonomy" id="500633"/>
    <lineage>
        <taxon>Bacteria</taxon>
        <taxon>Bacillati</taxon>
        <taxon>Bacillota</taxon>
        <taxon>Clostridia</taxon>
        <taxon>Peptostreptococcales</taxon>
        <taxon>Peptostreptococcaceae</taxon>
        <taxon>Peptacetobacter</taxon>
    </lineage>
</organism>
<dbReference type="RefSeq" id="WP_006440182.1">
    <property type="nucleotide sequence ID" value="NZ_DS995356.1"/>
</dbReference>
<comment type="function">
    <text evidence="2">Catalyzes the reduction of dTDP-6-deoxy-L-lyxo-4-hexulose to yield dTDP-L-rhamnose.</text>
</comment>
<dbReference type="HOGENOM" id="CLU_045518_2_1_9"/>
<name>B6FZF7_PEPHT</name>
<feature type="domain" description="RmlD-like substrate binding" evidence="3">
    <location>
        <begin position="4"/>
        <end position="286"/>
    </location>
</feature>
<keyword evidence="2" id="KW-0560">Oxidoreductase</keyword>
<keyword evidence="2" id="KW-0521">NADP</keyword>
<comment type="caution">
    <text evidence="4">The sequence shown here is derived from an EMBL/GenBank/DDBJ whole genome shotgun (WGS) entry which is preliminary data.</text>
</comment>
<dbReference type="InterPro" id="IPR036291">
    <property type="entry name" value="NAD(P)-bd_dom_sf"/>
</dbReference>
<dbReference type="AlphaFoldDB" id="B6FZF7"/>
<reference evidence="4 5" key="2">
    <citation type="submission" date="2008-10" db="EMBL/GenBank/DDBJ databases">
        <title>Draft genome sequence of Clostridium hiranonis (DSM 13275).</title>
        <authorList>
            <person name="Sudarsanam P."/>
            <person name="Ley R."/>
            <person name="Guruge J."/>
            <person name="Turnbaugh P.J."/>
            <person name="Mahowald M."/>
            <person name="Liep D."/>
            <person name="Gordon J."/>
        </authorList>
    </citation>
    <scope>NUCLEOTIDE SEQUENCE [LARGE SCALE GENOMIC DNA]</scope>
    <source>
        <strain evidence="4 5">DSM 13275</strain>
    </source>
</reference>
<dbReference type="GO" id="GO:0008831">
    <property type="term" value="F:dTDP-4-dehydrorhamnose reductase activity"/>
    <property type="evidence" value="ECO:0007669"/>
    <property type="project" value="UniProtKB-EC"/>
</dbReference>
<dbReference type="InterPro" id="IPR029903">
    <property type="entry name" value="RmlD-like-bd"/>
</dbReference>
<dbReference type="UniPathway" id="UPA00124"/>
<dbReference type="EMBL" id="ABWP01000053">
    <property type="protein sequence ID" value="EEA85098.1"/>
    <property type="molecule type" value="Genomic_DNA"/>
</dbReference>
<comment type="similarity">
    <text evidence="1 2">Belongs to the dTDP-4-dehydrorhamnose reductase family.</text>
</comment>
<dbReference type="Proteomes" id="UP000003178">
    <property type="component" value="Unassembled WGS sequence"/>
</dbReference>
<proteinExistence type="inferred from homology"/>